<reference evidence="4" key="1">
    <citation type="journal article" date="2019" name="Nat. Commun.">
        <title>Expansion of phycobilisome linker gene families in mesophilic red algae.</title>
        <authorList>
            <person name="Lee J."/>
            <person name="Kim D."/>
            <person name="Bhattacharya D."/>
            <person name="Yoon H.S."/>
        </authorList>
    </citation>
    <scope>NUCLEOTIDE SEQUENCE [LARGE SCALE GENOMIC DNA]</scope>
    <source>
        <strain evidence="4">CCMP 1328</strain>
    </source>
</reference>
<evidence type="ECO:0000256" key="1">
    <source>
        <dbReference type="SAM" id="MobiDB-lite"/>
    </source>
</evidence>
<comment type="caution">
    <text evidence="3">The sequence shown here is derived from an EMBL/GenBank/DDBJ whole genome shotgun (WGS) entry which is preliminary data.</text>
</comment>
<dbReference type="OrthoDB" id="2392550at2759"/>
<dbReference type="EMBL" id="VRMN01000002">
    <property type="protein sequence ID" value="KAA8496683.1"/>
    <property type="molecule type" value="Genomic_DNA"/>
</dbReference>
<dbReference type="Gene3D" id="6.10.250.1900">
    <property type="match status" value="1"/>
</dbReference>
<evidence type="ECO:0000313" key="3">
    <source>
        <dbReference type="EMBL" id="KAA8496683.1"/>
    </source>
</evidence>
<name>A0A5J4Z1C8_PORPP</name>
<sequence>MQQLDVEVVDDGRVVQGVCSVEPQKRALEREVLRYVRDAQDAKRVLWKPQLKPHWWQQGAQMHLKDIHDAPVAVPKFHADVKKTWSLQQLQVLLALAIRAELRDDDDDSDPNASPTSSSSHHSSERHARGKRVSSGAILNLKEEVEAEKAHEGSQGQPASASEQVPEPRAEQTSETSKQKRGHEELSASPVKSLPSGTMYEGSDDHARASRQPGKRSRTIQRIDNIMEEIDVEIDARCSELRTLSQNAAFSIRNAYRVQMMKLPRKVRSLPLREFVQEYGGQLNNVLLKDMESSVAQALRRRPRNQMLRRPVLSQRPIPQTGSQQSSASHQTRSLRDEVASRYRQGSTASAAHEKENRFPTSSEPFEFEDHQETWYSTASTHKTEHKAPPQKEEAFSAANKVEQLQQLAALQRQVADMISALASN</sequence>
<feature type="region of interest" description="Disordered" evidence="1">
    <location>
        <begin position="299"/>
        <end position="398"/>
    </location>
</feature>
<evidence type="ECO:0000259" key="2">
    <source>
        <dbReference type="Pfam" id="PF10444"/>
    </source>
</evidence>
<dbReference type="AlphaFoldDB" id="A0A5J4Z1C8"/>
<protein>
    <recommendedName>
        <fullName evidence="2">Borealin N-terminal domain-containing protein</fullName>
    </recommendedName>
</protein>
<feature type="compositionally biased region" description="Polar residues" evidence="1">
    <location>
        <begin position="154"/>
        <end position="163"/>
    </location>
</feature>
<feature type="domain" description="Borealin N-terminal" evidence="2">
    <location>
        <begin position="223"/>
        <end position="277"/>
    </location>
</feature>
<evidence type="ECO:0000313" key="4">
    <source>
        <dbReference type="Proteomes" id="UP000324585"/>
    </source>
</evidence>
<feature type="region of interest" description="Disordered" evidence="1">
    <location>
        <begin position="104"/>
        <end position="218"/>
    </location>
</feature>
<gene>
    <name evidence="3" type="ORF">FVE85_0412</name>
</gene>
<feature type="compositionally biased region" description="Basic and acidic residues" evidence="1">
    <location>
        <begin position="141"/>
        <end position="152"/>
    </location>
</feature>
<feature type="compositionally biased region" description="Basic and acidic residues" evidence="1">
    <location>
        <begin position="382"/>
        <end position="395"/>
    </location>
</feature>
<feature type="compositionally biased region" description="Polar residues" evidence="1">
    <location>
        <begin position="317"/>
        <end position="332"/>
    </location>
</feature>
<dbReference type="Pfam" id="PF10444">
    <property type="entry name" value="Nbl1_Borealin_N"/>
    <property type="match status" value="1"/>
</dbReference>
<dbReference type="Proteomes" id="UP000324585">
    <property type="component" value="Unassembled WGS sequence"/>
</dbReference>
<feature type="compositionally biased region" description="Low complexity" evidence="1">
    <location>
        <begin position="111"/>
        <end position="121"/>
    </location>
</feature>
<keyword evidence="4" id="KW-1185">Reference proteome</keyword>
<accession>A0A5J4Z1C8</accession>
<dbReference type="InterPro" id="IPR018851">
    <property type="entry name" value="Borealin_N"/>
</dbReference>
<organism evidence="3 4">
    <name type="scientific">Porphyridium purpureum</name>
    <name type="common">Red alga</name>
    <name type="synonym">Porphyridium cruentum</name>
    <dbReference type="NCBI Taxonomy" id="35688"/>
    <lineage>
        <taxon>Eukaryota</taxon>
        <taxon>Rhodophyta</taxon>
        <taxon>Bangiophyceae</taxon>
        <taxon>Porphyridiales</taxon>
        <taxon>Porphyridiaceae</taxon>
        <taxon>Porphyridium</taxon>
    </lineage>
</organism>
<proteinExistence type="predicted"/>